<sequence>MNLAEMLSYSDIAELSAIADAYGCECSSHSKNELIQSILSTVQRRDVLESRVGEVTGNDLRFLNSLLFESRTAYSLEELKARAIGGGAGAPEGDGRASNAGEAAALAATKQEVAAKGNGRKKKTDASKIPRVPEDSARQSISRFKRNGWLFNGFSQHTKYLFQVPEDVKARLGDALEKRFRHSLDFAAEPPAYRDEGNLLAEDVTAFLKFVRDNDVPVTAEGVMYKRQLSLALERMSVMESIPTRAGWRFGYGRKFRDYPDRFSLLYDYVYLEGLVEERTDRLELTELGRNVADGFAKAEQIGIYRCWMRQYKIPVPSLPALAQWVMRLTPEWTTVESVIQILQPLVRPYFYDTQRDVLDNRVLRMLMHLGALRWGETESGEAVVKLTKQGKSLISGVPHASFPR</sequence>
<dbReference type="RefSeq" id="WP_378133493.1">
    <property type="nucleotide sequence ID" value="NZ_JBHSMI010000025.1"/>
</dbReference>
<organism evidence="2 3">
    <name type="scientific">Cohnella soli</name>
    <dbReference type="NCBI Taxonomy" id="425005"/>
    <lineage>
        <taxon>Bacteria</taxon>
        <taxon>Bacillati</taxon>
        <taxon>Bacillota</taxon>
        <taxon>Bacilli</taxon>
        <taxon>Bacillales</taxon>
        <taxon>Paenibacillaceae</taxon>
        <taxon>Cohnella</taxon>
    </lineage>
</organism>
<reference evidence="3" key="1">
    <citation type="journal article" date="2019" name="Int. J. Syst. Evol. Microbiol.">
        <title>The Global Catalogue of Microorganisms (GCM) 10K type strain sequencing project: providing services to taxonomists for standard genome sequencing and annotation.</title>
        <authorList>
            <consortium name="The Broad Institute Genomics Platform"/>
            <consortium name="The Broad Institute Genome Sequencing Center for Infectious Disease"/>
            <person name="Wu L."/>
            <person name="Ma J."/>
        </authorList>
    </citation>
    <scope>NUCLEOTIDE SEQUENCE [LARGE SCALE GENOMIC DNA]</scope>
    <source>
        <strain evidence="3">CGMCC 1.18575</strain>
    </source>
</reference>
<dbReference type="Proteomes" id="UP001596113">
    <property type="component" value="Unassembled WGS sequence"/>
</dbReference>
<comment type="caution">
    <text evidence="2">The sequence shown here is derived from an EMBL/GenBank/DDBJ whole genome shotgun (WGS) entry which is preliminary data.</text>
</comment>
<evidence type="ECO:0000313" key="2">
    <source>
        <dbReference type="EMBL" id="MFC5403792.1"/>
    </source>
</evidence>
<dbReference type="EMBL" id="JBHSMI010000025">
    <property type="protein sequence ID" value="MFC5403792.1"/>
    <property type="molecule type" value="Genomic_DNA"/>
</dbReference>
<evidence type="ECO:0000256" key="1">
    <source>
        <dbReference type="SAM" id="MobiDB-lite"/>
    </source>
</evidence>
<feature type="region of interest" description="Disordered" evidence="1">
    <location>
        <begin position="111"/>
        <end position="137"/>
    </location>
</feature>
<name>A0ABW0HXP2_9BACL</name>
<evidence type="ECO:0000313" key="3">
    <source>
        <dbReference type="Proteomes" id="UP001596113"/>
    </source>
</evidence>
<keyword evidence="3" id="KW-1185">Reference proteome</keyword>
<protein>
    <recommendedName>
        <fullName evidence="4">Rho termination factor N-terminal domain-containing protein</fullName>
    </recommendedName>
</protein>
<proteinExistence type="predicted"/>
<feature type="compositionally biased region" description="Basic and acidic residues" evidence="1">
    <location>
        <begin position="124"/>
        <end position="137"/>
    </location>
</feature>
<gene>
    <name evidence="2" type="ORF">ACFPOF_13690</name>
</gene>
<accession>A0ABW0HXP2</accession>
<evidence type="ECO:0008006" key="4">
    <source>
        <dbReference type="Google" id="ProtNLM"/>
    </source>
</evidence>